<reference evidence="2 3" key="1">
    <citation type="journal article" date="2015" name="Nature">
        <title>rRNA introns, odd ribosomes, and small enigmatic genomes across a large radiation of phyla.</title>
        <authorList>
            <person name="Brown C.T."/>
            <person name="Hug L.A."/>
            <person name="Thomas B.C."/>
            <person name="Sharon I."/>
            <person name="Castelle C.J."/>
            <person name="Singh A."/>
            <person name="Wilkins M.J."/>
            <person name="Williams K.H."/>
            <person name="Banfield J.F."/>
        </authorList>
    </citation>
    <scope>NUCLEOTIDE SEQUENCE [LARGE SCALE GENOMIC DNA]</scope>
</reference>
<organism evidence="2 3">
    <name type="scientific">Candidatus Magasanikbacteria bacterium GW2011_GWA2_42_32</name>
    <dbReference type="NCBI Taxonomy" id="1619039"/>
    <lineage>
        <taxon>Bacteria</taxon>
        <taxon>Candidatus Magasanikiibacteriota</taxon>
    </lineage>
</organism>
<comment type="caution">
    <text evidence="2">The sequence shown here is derived from an EMBL/GenBank/DDBJ whole genome shotgun (WGS) entry which is preliminary data.</text>
</comment>
<name>A0A0G1A727_9BACT</name>
<gene>
    <name evidence="2" type="ORF">UV20_C0005G0017</name>
</gene>
<evidence type="ECO:0000256" key="1">
    <source>
        <dbReference type="SAM" id="MobiDB-lite"/>
    </source>
</evidence>
<accession>A0A0G1A727</accession>
<feature type="compositionally biased region" description="Basic and acidic residues" evidence="1">
    <location>
        <begin position="35"/>
        <end position="45"/>
    </location>
</feature>
<sequence>MHDPDRVAGHRALLRGVGVVWRGRAGQPAPGHRLVQGERGEDPRREPVLLLVVPHGGGAKCAGLRDRHQRQHRAMGGRILRPDDRPERRERAARGDEPRLPGHAQLGDSHGRDPLVQVVP</sequence>
<feature type="compositionally biased region" description="Basic and acidic residues" evidence="1">
    <location>
        <begin position="80"/>
        <end position="100"/>
    </location>
</feature>
<protein>
    <submittedName>
        <fullName evidence="2">Uncharacterized protein</fullName>
    </submittedName>
</protein>
<evidence type="ECO:0000313" key="2">
    <source>
        <dbReference type="EMBL" id="KKS56852.1"/>
    </source>
</evidence>
<dbReference type="EMBL" id="LCDO01000005">
    <property type="protein sequence ID" value="KKS56852.1"/>
    <property type="molecule type" value="Genomic_DNA"/>
</dbReference>
<feature type="region of interest" description="Disordered" evidence="1">
    <location>
        <begin position="23"/>
        <end position="45"/>
    </location>
</feature>
<dbReference type="AlphaFoldDB" id="A0A0G1A727"/>
<dbReference type="Proteomes" id="UP000034837">
    <property type="component" value="Unassembled WGS sequence"/>
</dbReference>
<evidence type="ECO:0000313" key="3">
    <source>
        <dbReference type="Proteomes" id="UP000034837"/>
    </source>
</evidence>
<proteinExistence type="predicted"/>
<feature type="region of interest" description="Disordered" evidence="1">
    <location>
        <begin position="60"/>
        <end position="120"/>
    </location>
</feature>